<proteinExistence type="predicted"/>
<dbReference type="EMBL" id="CM023474">
    <property type="protein sequence ID" value="KAH7949050.1"/>
    <property type="molecule type" value="Genomic_DNA"/>
</dbReference>
<protein>
    <submittedName>
        <fullName evidence="1">Uncharacterized protein</fullName>
    </submittedName>
</protein>
<keyword evidence="2" id="KW-1185">Reference proteome</keyword>
<evidence type="ECO:0000313" key="1">
    <source>
        <dbReference type="EMBL" id="KAH7949050.1"/>
    </source>
</evidence>
<reference evidence="1" key="1">
    <citation type="submission" date="2020-05" db="EMBL/GenBank/DDBJ databases">
        <title>Large-scale comparative analyses of tick genomes elucidate their genetic diversity and vector capacities.</title>
        <authorList>
            <person name="Jia N."/>
            <person name="Wang J."/>
            <person name="Shi W."/>
            <person name="Du L."/>
            <person name="Sun Y."/>
            <person name="Zhan W."/>
            <person name="Jiang J."/>
            <person name="Wang Q."/>
            <person name="Zhang B."/>
            <person name="Ji P."/>
            <person name="Sakyi L.B."/>
            <person name="Cui X."/>
            <person name="Yuan T."/>
            <person name="Jiang B."/>
            <person name="Yang W."/>
            <person name="Lam T.T.-Y."/>
            <person name="Chang Q."/>
            <person name="Ding S."/>
            <person name="Wang X."/>
            <person name="Zhu J."/>
            <person name="Ruan X."/>
            <person name="Zhao L."/>
            <person name="Wei J."/>
            <person name="Que T."/>
            <person name="Du C."/>
            <person name="Cheng J."/>
            <person name="Dai P."/>
            <person name="Han X."/>
            <person name="Huang E."/>
            <person name="Gao Y."/>
            <person name="Liu J."/>
            <person name="Shao H."/>
            <person name="Ye R."/>
            <person name="Li L."/>
            <person name="Wei W."/>
            <person name="Wang X."/>
            <person name="Wang C."/>
            <person name="Yang T."/>
            <person name="Huo Q."/>
            <person name="Li W."/>
            <person name="Guo W."/>
            <person name="Chen H."/>
            <person name="Zhou L."/>
            <person name="Ni X."/>
            <person name="Tian J."/>
            <person name="Zhou Y."/>
            <person name="Sheng Y."/>
            <person name="Liu T."/>
            <person name="Pan Y."/>
            <person name="Xia L."/>
            <person name="Li J."/>
            <person name="Zhao F."/>
            <person name="Cao W."/>
        </authorList>
    </citation>
    <scope>NUCLEOTIDE SEQUENCE</scope>
    <source>
        <strain evidence="1">Dsil-2018</strain>
    </source>
</reference>
<accession>A0ACB8CPR0</accession>
<name>A0ACB8CPR0_DERSI</name>
<sequence>MTPTEYHRRFLDIKRETGESWSQLAARLETMFCYYLGSREVGSFEQLQALLIADRLNQLMPLDIRSFVTQGEMKGWLQAKDLAELAANFEEIMSH</sequence>
<dbReference type="Proteomes" id="UP000821865">
    <property type="component" value="Chromosome 5"/>
</dbReference>
<gene>
    <name evidence="1" type="ORF">HPB49_004512</name>
</gene>
<comment type="caution">
    <text evidence="1">The sequence shown here is derived from an EMBL/GenBank/DDBJ whole genome shotgun (WGS) entry which is preliminary data.</text>
</comment>
<evidence type="ECO:0000313" key="2">
    <source>
        <dbReference type="Proteomes" id="UP000821865"/>
    </source>
</evidence>
<organism evidence="1 2">
    <name type="scientific">Dermacentor silvarum</name>
    <name type="common">Tick</name>
    <dbReference type="NCBI Taxonomy" id="543639"/>
    <lineage>
        <taxon>Eukaryota</taxon>
        <taxon>Metazoa</taxon>
        <taxon>Ecdysozoa</taxon>
        <taxon>Arthropoda</taxon>
        <taxon>Chelicerata</taxon>
        <taxon>Arachnida</taxon>
        <taxon>Acari</taxon>
        <taxon>Parasitiformes</taxon>
        <taxon>Ixodida</taxon>
        <taxon>Ixodoidea</taxon>
        <taxon>Ixodidae</taxon>
        <taxon>Rhipicephalinae</taxon>
        <taxon>Dermacentor</taxon>
    </lineage>
</organism>